<comment type="caution">
    <text evidence="2">The sequence shown here is derived from an EMBL/GenBank/DDBJ whole genome shotgun (WGS) entry which is preliminary data.</text>
</comment>
<accession>A0ABN1J8I9</accession>
<evidence type="ECO:0000313" key="2">
    <source>
        <dbReference type="EMBL" id="GAA0732083.1"/>
    </source>
</evidence>
<evidence type="ECO:0008006" key="4">
    <source>
        <dbReference type="Google" id="ProtNLM"/>
    </source>
</evidence>
<name>A0ABN1J8I9_9FLAO</name>
<organism evidence="2 3">
    <name type="scientific">Aquimarina litoralis</name>
    <dbReference type="NCBI Taxonomy" id="584605"/>
    <lineage>
        <taxon>Bacteria</taxon>
        <taxon>Pseudomonadati</taxon>
        <taxon>Bacteroidota</taxon>
        <taxon>Flavobacteriia</taxon>
        <taxon>Flavobacteriales</taxon>
        <taxon>Flavobacteriaceae</taxon>
        <taxon>Aquimarina</taxon>
    </lineage>
</organism>
<dbReference type="Proteomes" id="UP001501758">
    <property type="component" value="Unassembled WGS sequence"/>
</dbReference>
<protein>
    <recommendedName>
        <fullName evidence="4">PepSY domain-containing protein</fullName>
    </recommendedName>
</protein>
<keyword evidence="3" id="KW-1185">Reference proteome</keyword>
<gene>
    <name evidence="2" type="ORF">GCM10009430_44930</name>
</gene>
<dbReference type="EMBL" id="BAAAGE010000006">
    <property type="protein sequence ID" value="GAA0732083.1"/>
    <property type="molecule type" value="Genomic_DNA"/>
</dbReference>
<evidence type="ECO:0000256" key="1">
    <source>
        <dbReference type="SAM" id="SignalP"/>
    </source>
</evidence>
<sequence>MMRALIILFLAFCFTNCNSQIQKSKKMQLTDKEIKERGYQIKKDDTIFMKDGKLDITKLKEIGISSGSSEPAYYQYEGYLNDTYVYISGNTKNGFGKNIKFKKDDSFRYGFSYFPSGELKGYGIEYSNFFKKGIWYDYDIKGAIEKYENYDAPYEFSWEDVKQFLKEQDIKGNQIQNIFRGELNGVHGWEIIYKPEEFLKTDNVKVLTLDPKTGKIVKTEIRDVSRQLD</sequence>
<evidence type="ECO:0000313" key="3">
    <source>
        <dbReference type="Proteomes" id="UP001501758"/>
    </source>
</evidence>
<reference evidence="2 3" key="1">
    <citation type="journal article" date="2019" name="Int. J. Syst. Evol. Microbiol.">
        <title>The Global Catalogue of Microorganisms (GCM) 10K type strain sequencing project: providing services to taxonomists for standard genome sequencing and annotation.</title>
        <authorList>
            <consortium name="The Broad Institute Genomics Platform"/>
            <consortium name="The Broad Institute Genome Sequencing Center for Infectious Disease"/>
            <person name="Wu L."/>
            <person name="Ma J."/>
        </authorList>
    </citation>
    <scope>NUCLEOTIDE SEQUENCE [LARGE SCALE GENOMIC DNA]</scope>
    <source>
        <strain evidence="2 3">JCM 15974</strain>
    </source>
</reference>
<feature type="signal peptide" evidence="1">
    <location>
        <begin position="1"/>
        <end position="19"/>
    </location>
</feature>
<keyword evidence="1" id="KW-0732">Signal</keyword>
<proteinExistence type="predicted"/>
<feature type="chain" id="PRO_5045904334" description="PepSY domain-containing protein" evidence="1">
    <location>
        <begin position="20"/>
        <end position="229"/>
    </location>
</feature>